<dbReference type="AlphaFoldDB" id="A0A955LHU6"/>
<evidence type="ECO:0000313" key="9">
    <source>
        <dbReference type="Proteomes" id="UP000701698"/>
    </source>
</evidence>
<feature type="compositionally biased region" description="Basic and acidic residues" evidence="6">
    <location>
        <begin position="105"/>
        <end position="114"/>
    </location>
</feature>
<feature type="domain" description="YqgF/RNase H-like" evidence="7">
    <location>
        <begin position="1"/>
        <end position="93"/>
    </location>
</feature>
<evidence type="ECO:0000313" key="8">
    <source>
        <dbReference type="EMBL" id="MCA9390021.1"/>
    </source>
</evidence>
<dbReference type="InterPro" id="IPR005227">
    <property type="entry name" value="YqgF"/>
</dbReference>
<sequence>MTILGVDYGLQRTGLALFENDTVFELTQLNENDKYRQVKHIVSLANEYSAELVVVGIPPSGNMRKKIEWLQKQLEKENLTVELIDENLTSVQAEHELDQQNLSPSEKKNKSDSRSAKLILQDYLDTITS</sequence>
<reference evidence="8" key="2">
    <citation type="journal article" date="2021" name="Microbiome">
        <title>Successional dynamics and alternative stable states in a saline activated sludge microbial community over 9 years.</title>
        <authorList>
            <person name="Wang Y."/>
            <person name="Ye J."/>
            <person name="Ju F."/>
            <person name="Liu L."/>
            <person name="Boyd J.A."/>
            <person name="Deng Y."/>
            <person name="Parks D.H."/>
            <person name="Jiang X."/>
            <person name="Yin X."/>
            <person name="Woodcroft B.J."/>
            <person name="Tyson G.W."/>
            <person name="Hugenholtz P."/>
            <person name="Polz M.F."/>
            <person name="Zhang T."/>
        </authorList>
    </citation>
    <scope>NUCLEOTIDE SEQUENCE</scope>
    <source>
        <strain evidence="8">HKST-UBA01</strain>
    </source>
</reference>
<dbReference type="InterPro" id="IPR012337">
    <property type="entry name" value="RNaseH-like_sf"/>
</dbReference>
<dbReference type="HAMAP" id="MF_00651">
    <property type="entry name" value="Nuclease_YqgF"/>
    <property type="match status" value="1"/>
</dbReference>
<dbReference type="EC" id="3.1.-.-" evidence="5"/>
<evidence type="ECO:0000256" key="5">
    <source>
        <dbReference type="HAMAP-Rule" id="MF_00651"/>
    </source>
</evidence>
<dbReference type="EMBL" id="JAGQKX010000022">
    <property type="protein sequence ID" value="MCA9390021.1"/>
    <property type="molecule type" value="Genomic_DNA"/>
</dbReference>
<dbReference type="SMART" id="SM00732">
    <property type="entry name" value="YqgFc"/>
    <property type="match status" value="1"/>
</dbReference>
<name>A0A955LHU6_UNCKA</name>
<dbReference type="GO" id="GO:0005829">
    <property type="term" value="C:cytosol"/>
    <property type="evidence" value="ECO:0007669"/>
    <property type="project" value="TreeGrafter"/>
</dbReference>
<feature type="region of interest" description="Disordered" evidence="6">
    <location>
        <begin position="95"/>
        <end position="114"/>
    </location>
</feature>
<protein>
    <recommendedName>
        <fullName evidence="5">Putative pre-16S rRNA nuclease</fullName>
        <ecNumber evidence="5">3.1.-.-</ecNumber>
    </recommendedName>
</protein>
<dbReference type="GO" id="GO:0004518">
    <property type="term" value="F:nuclease activity"/>
    <property type="evidence" value="ECO:0007669"/>
    <property type="project" value="UniProtKB-KW"/>
</dbReference>
<keyword evidence="2 5" id="KW-0690">Ribosome biogenesis</keyword>
<proteinExistence type="inferred from homology"/>
<keyword evidence="1 5" id="KW-0963">Cytoplasm</keyword>
<dbReference type="CDD" id="cd16964">
    <property type="entry name" value="YqgF"/>
    <property type="match status" value="1"/>
</dbReference>
<dbReference type="InterPro" id="IPR006641">
    <property type="entry name" value="YqgF/RNaseH-like_dom"/>
</dbReference>
<evidence type="ECO:0000256" key="2">
    <source>
        <dbReference type="ARBA" id="ARBA00022517"/>
    </source>
</evidence>
<evidence type="ECO:0000259" key="7">
    <source>
        <dbReference type="SMART" id="SM00732"/>
    </source>
</evidence>
<evidence type="ECO:0000256" key="4">
    <source>
        <dbReference type="ARBA" id="ARBA00022801"/>
    </source>
</evidence>
<evidence type="ECO:0000256" key="3">
    <source>
        <dbReference type="ARBA" id="ARBA00022722"/>
    </source>
</evidence>
<dbReference type="PANTHER" id="PTHR33317:SF4">
    <property type="entry name" value="POLYNUCLEOTIDYL TRANSFERASE, RIBONUCLEASE H-LIKE SUPERFAMILY PROTEIN"/>
    <property type="match status" value="1"/>
</dbReference>
<accession>A0A955LHU6</accession>
<comment type="caution">
    <text evidence="8">The sequence shown here is derived from an EMBL/GenBank/DDBJ whole genome shotgun (WGS) entry which is preliminary data.</text>
</comment>
<dbReference type="NCBIfam" id="TIGR00250">
    <property type="entry name" value="RNAse_H_YqgF"/>
    <property type="match status" value="1"/>
</dbReference>
<reference evidence="8" key="1">
    <citation type="submission" date="2020-04" db="EMBL/GenBank/DDBJ databases">
        <authorList>
            <person name="Zhang T."/>
        </authorList>
    </citation>
    <scope>NUCLEOTIDE SEQUENCE</scope>
    <source>
        <strain evidence="8">HKST-UBA01</strain>
    </source>
</reference>
<comment type="subcellular location">
    <subcellularLocation>
        <location evidence="5">Cytoplasm</location>
    </subcellularLocation>
</comment>
<dbReference type="SUPFAM" id="SSF53098">
    <property type="entry name" value="Ribonuclease H-like"/>
    <property type="match status" value="1"/>
</dbReference>
<evidence type="ECO:0000256" key="1">
    <source>
        <dbReference type="ARBA" id="ARBA00022490"/>
    </source>
</evidence>
<dbReference type="Proteomes" id="UP000701698">
    <property type="component" value="Unassembled WGS sequence"/>
</dbReference>
<evidence type="ECO:0000256" key="6">
    <source>
        <dbReference type="SAM" id="MobiDB-lite"/>
    </source>
</evidence>
<dbReference type="GO" id="GO:0016788">
    <property type="term" value="F:hydrolase activity, acting on ester bonds"/>
    <property type="evidence" value="ECO:0007669"/>
    <property type="project" value="UniProtKB-UniRule"/>
</dbReference>
<gene>
    <name evidence="8" type="primary">ruvX</name>
    <name evidence="8" type="ORF">KC571_01345</name>
</gene>
<comment type="function">
    <text evidence="5">Could be a nuclease involved in processing of the 5'-end of pre-16S rRNA.</text>
</comment>
<comment type="similarity">
    <text evidence="5">Belongs to the YqgF HJR family.</text>
</comment>
<dbReference type="Pfam" id="PF03652">
    <property type="entry name" value="RuvX"/>
    <property type="match status" value="1"/>
</dbReference>
<keyword evidence="4 5" id="KW-0378">Hydrolase</keyword>
<dbReference type="GO" id="GO:0000967">
    <property type="term" value="P:rRNA 5'-end processing"/>
    <property type="evidence" value="ECO:0007669"/>
    <property type="project" value="UniProtKB-UniRule"/>
</dbReference>
<organism evidence="8 9">
    <name type="scientific">candidate division WWE3 bacterium</name>
    <dbReference type="NCBI Taxonomy" id="2053526"/>
    <lineage>
        <taxon>Bacteria</taxon>
        <taxon>Katanobacteria</taxon>
    </lineage>
</organism>
<keyword evidence="3 5" id="KW-0540">Nuclease</keyword>
<dbReference type="InterPro" id="IPR037027">
    <property type="entry name" value="YqgF/RNaseH-like_dom_sf"/>
</dbReference>
<dbReference type="PANTHER" id="PTHR33317">
    <property type="entry name" value="POLYNUCLEOTIDYL TRANSFERASE, RIBONUCLEASE H-LIKE SUPERFAMILY PROTEIN"/>
    <property type="match status" value="1"/>
</dbReference>
<dbReference type="Gene3D" id="3.30.420.140">
    <property type="entry name" value="YqgF/RNase H-like domain"/>
    <property type="match status" value="1"/>
</dbReference>